<dbReference type="KEGG" id="soe:110775087"/>
<dbReference type="RefSeq" id="XP_021835382.1">
    <property type="nucleotide sequence ID" value="XM_021979690.2"/>
</dbReference>
<feature type="domain" description="Protein kinase" evidence="10">
    <location>
        <begin position="28"/>
        <end position="286"/>
    </location>
</feature>
<keyword evidence="11" id="KW-1185">Reference proteome</keyword>
<comment type="catalytic activity">
    <reaction evidence="7">
        <text>L-threonyl-[protein] + ATP = O-phospho-L-threonyl-[protein] + ADP + H(+)</text>
        <dbReference type="Rhea" id="RHEA:46608"/>
        <dbReference type="Rhea" id="RHEA-COMP:11060"/>
        <dbReference type="Rhea" id="RHEA-COMP:11605"/>
        <dbReference type="ChEBI" id="CHEBI:15378"/>
        <dbReference type="ChEBI" id="CHEBI:30013"/>
        <dbReference type="ChEBI" id="CHEBI:30616"/>
        <dbReference type="ChEBI" id="CHEBI:61977"/>
        <dbReference type="ChEBI" id="CHEBI:456216"/>
        <dbReference type="EC" id="2.7.11.1"/>
    </reaction>
</comment>
<reference evidence="11" key="1">
    <citation type="journal article" date="2021" name="Nat. Commun.">
        <title>Genomic analyses provide insights into spinach domestication and the genetic basis of agronomic traits.</title>
        <authorList>
            <person name="Cai X."/>
            <person name="Sun X."/>
            <person name="Xu C."/>
            <person name="Sun H."/>
            <person name="Wang X."/>
            <person name="Ge C."/>
            <person name="Zhang Z."/>
            <person name="Wang Q."/>
            <person name="Fei Z."/>
            <person name="Jiao C."/>
            <person name="Wang Q."/>
        </authorList>
    </citation>
    <scope>NUCLEOTIDE SEQUENCE [LARGE SCALE GENOMIC DNA]</scope>
    <source>
        <strain evidence="11">cv. Varoflay</strain>
    </source>
</reference>
<dbReference type="Gene3D" id="3.30.200.20">
    <property type="entry name" value="Phosphorylase Kinase, domain 1"/>
    <property type="match status" value="1"/>
</dbReference>
<accession>A0A9R0HR44</accession>
<protein>
    <recommendedName>
        <fullName evidence="1">non-specific serine/threonine protein kinase</fullName>
        <ecNumber evidence="1">2.7.11.1</ecNumber>
    </recommendedName>
</protein>
<gene>
    <name evidence="12" type="primary">LOC110775087</name>
</gene>
<evidence type="ECO:0000259" key="10">
    <source>
        <dbReference type="PROSITE" id="PS50011"/>
    </source>
</evidence>
<dbReference type="GeneID" id="110775087"/>
<dbReference type="InterPro" id="IPR008271">
    <property type="entry name" value="Ser/Thr_kinase_AS"/>
</dbReference>
<dbReference type="Pfam" id="PF00069">
    <property type="entry name" value="Pkinase"/>
    <property type="match status" value="1"/>
</dbReference>
<sequence length="728" mass="81644">MRGDASSEQELDDSDAEFVEVDPTNRYGRYKEILGRGAFKKVYRAFDELEGIEVAWNQVKVSELLRNSEDLERLYSEVHLLKTLKHKNIIKFFNSWVDTKNEHINFITEIFTSGTLRQYRQKHKRVDLRALKKWSRQILEGLQYLHSHDPPIIHRDLKGDNIFVNGNHGELKIGDLGLAAILHHANAAHSVIGTPEFMAPELYEEEYNELVDIYAFGMCLLELVTFEYPYIECSNAAQIYKKVTKGIKPASLAKVTDPDVKAFIERCIADVGERLSAKDLLMDPFLSEVSPEITAHSSHVNIPHLDSGSEASHSRSDIDRSSLLHDTNHGPSIDLTVQGERKDVNTVFIKLRIADSTDKCRNIHFPFDIENDTSIAVASEMVNELDLTDQDITTIADMIDSEVRALVPDWSPKESSGGDSAFDTHTTDSKEDSSPHHSLENKDDMSPLANASSFFTSSIFPDQLPSGRVFWSDSPKTGGGLSPAESSPKCPSETIEDNESSPQKNNLPELETDKEILTEGIDKTYAGPVSHKRDCGGLPPKIPSIFHLGNDNDFVFLEKKSLENQRNIEVGHEQARTEELKCGEEVCYSKKDGIITFPVTQNGEGDNSESELRIIADKLDQLFAQQQKQLEELKWKHKLEISHVLKDVPPQMHLKVLKMCSRKMASDDMPNVVGYNAVGDSSKASAKRIFTRSLSTLDISSSRTSNFKQESMSEMGIAVILKHDSAEV</sequence>
<name>A0A9R0HR44_SPIOL</name>
<comment type="catalytic activity">
    <reaction evidence="8">
        <text>L-seryl-[protein] + ATP = O-phospho-L-seryl-[protein] + ADP + H(+)</text>
        <dbReference type="Rhea" id="RHEA:17989"/>
        <dbReference type="Rhea" id="RHEA-COMP:9863"/>
        <dbReference type="Rhea" id="RHEA-COMP:11604"/>
        <dbReference type="ChEBI" id="CHEBI:15378"/>
        <dbReference type="ChEBI" id="CHEBI:29999"/>
        <dbReference type="ChEBI" id="CHEBI:30616"/>
        <dbReference type="ChEBI" id="CHEBI:83421"/>
        <dbReference type="ChEBI" id="CHEBI:456216"/>
        <dbReference type="EC" id="2.7.11.1"/>
    </reaction>
</comment>
<evidence type="ECO:0000256" key="1">
    <source>
        <dbReference type="ARBA" id="ARBA00012513"/>
    </source>
</evidence>
<dbReference type="InterPro" id="IPR050588">
    <property type="entry name" value="WNK_Ser-Thr_kinase"/>
</dbReference>
<dbReference type="AlphaFoldDB" id="A0A9R0HR44"/>
<evidence type="ECO:0000256" key="9">
    <source>
        <dbReference type="SAM" id="MobiDB-lite"/>
    </source>
</evidence>
<dbReference type="SUPFAM" id="SSF56112">
    <property type="entry name" value="Protein kinase-like (PK-like)"/>
    <property type="match status" value="1"/>
</dbReference>
<keyword evidence="4" id="KW-0547">Nucleotide-binding</keyword>
<evidence type="ECO:0000313" key="11">
    <source>
        <dbReference type="Proteomes" id="UP000813463"/>
    </source>
</evidence>
<evidence type="ECO:0000256" key="8">
    <source>
        <dbReference type="ARBA" id="ARBA00048679"/>
    </source>
</evidence>
<dbReference type="Gene3D" id="3.10.20.90">
    <property type="entry name" value="Phosphatidylinositol 3-kinase Catalytic Subunit, Chain A, domain 1"/>
    <property type="match status" value="1"/>
</dbReference>
<dbReference type="PROSITE" id="PS50011">
    <property type="entry name" value="PROTEIN_KINASE_DOM"/>
    <property type="match status" value="1"/>
</dbReference>
<dbReference type="CDD" id="cd13983">
    <property type="entry name" value="STKc_WNK"/>
    <property type="match status" value="1"/>
</dbReference>
<organism evidence="11 12">
    <name type="scientific">Spinacia oleracea</name>
    <name type="common">Spinach</name>
    <dbReference type="NCBI Taxonomy" id="3562"/>
    <lineage>
        <taxon>Eukaryota</taxon>
        <taxon>Viridiplantae</taxon>
        <taxon>Streptophyta</taxon>
        <taxon>Embryophyta</taxon>
        <taxon>Tracheophyta</taxon>
        <taxon>Spermatophyta</taxon>
        <taxon>Magnoliopsida</taxon>
        <taxon>eudicotyledons</taxon>
        <taxon>Gunneridae</taxon>
        <taxon>Pentapetalae</taxon>
        <taxon>Caryophyllales</taxon>
        <taxon>Chenopodiaceae</taxon>
        <taxon>Chenopodioideae</taxon>
        <taxon>Anserineae</taxon>
        <taxon>Spinacia</taxon>
    </lineage>
</organism>
<keyword evidence="3" id="KW-0808">Transferase</keyword>
<feature type="region of interest" description="Disordered" evidence="9">
    <location>
        <begin position="300"/>
        <end position="335"/>
    </location>
</feature>
<dbReference type="InterPro" id="IPR000719">
    <property type="entry name" value="Prot_kinase_dom"/>
</dbReference>
<feature type="region of interest" description="Disordered" evidence="9">
    <location>
        <begin position="409"/>
        <end position="445"/>
    </location>
</feature>
<keyword evidence="6" id="KW-0067">ATP-binding</keyword>
<dbReference type="GO" id="GO:0035556">
    <property type="term" value="P:intracellular signal transduction"/>
    <property type="evidence" value="ECO:0000318"/>
    <property type="project" value="GO_Central"/>
</dbReference>
<dbReference type="GO" id="GO:0005737">
    <property type="term" value="C:cytoplasm"/>
    <property type="evidence" value="ECO:0000318"/>
    <property type="project" value="GO_Central"/>
</dbReference>
<proteinExistence type="predicted"/>
<keyword evidence="5 12" id="KW-0418">Kinase</keyword>
<dbReference type="SMART" id="SM00220">
    <property type="entry name" value="S_TKc"/>
    <property type="match status" value="1"/>
</dbReference>
<evidence type="ECO:0000256" key="7">
    <source>
        <dbReference type="ARBA" id="ARBA00047899"/>
    </source>
</evidence>
<dbReference type="GO" id="GO:0004674">
    <property type="term" value="F:protein serine/threonine kinase activity"/>
    <property type="evidence" value="ECO:0000318"/>
    <property type="project" value="GO_Central"/>
</dbReference>
<feature type="region of interest" description="Disordered" evidence="9">
    <location>
        <begin position="470"/>
        <end position="534"/>
    </location>
</feature>
<dbReference type="EC" id="2.7.11.1" evidence="1"/>
<dbReference type="PANTHER" id="PTHR13902">
    <property type="entry name" value="SERINE/THREONINE-PROTEIN KINASE WNK WITH NO LYSINE -RELATED"/>
    <property type="match status" value="1"/>
</dbReference>
<dbReference type="Proteomes" id="UP000813463">
    <property type="component" value="Chromosome 5"/>
</dbReference>
<dbReference type="FunFam" id="3.30.200.20:FF:000075">
    <property type="entry name" value="Probable serine/threonine-protein kinase WNK1"/>
    <property type="match status" value="1"/>
</dbReference>
<dbReference type="Gene3D" id="1.10.510.10">
    <property type="entry name" value="Transferase(Phosphotransferase) domain 1"/>
    <property type="match status" value="1"/>
</dbReference>
<evidence type="ECO:0000256" key="5">
    <source>
        <dbReference type="ARBA" id="ARBA00022777"/>
    </source>
</evidence>
<dbReference type="PROSITE" id="PS00108">
    <property type="entry name" value="PROTEIN_KINASE_ST"/>
    <property type="match status" value="1"/>
</dbReference>
<keyword evidence="2" id="KW-0723">Serine/threonine-protein kinase</keyword>
<evidence type="ECO:0000256" key="6">
    <source>
        <dbReference type="ARBA" id="ARBA00022840"/>
    </source>
</evidence>
<dbReference type="GO" id="GO:0005524">
    <property type="term" value="F:ATP binding"/>
    <property type="evidence" value="ECO:0007669"/>
    <property type="project" value="UniProtKB-KW"/>
</dbReference>
<feature type="compositionally biased region" description="Basic and acidic residues" evidence="9">
    <location>
        <begin position="312"/>
        <end position="328"/>
    </location>
</feature>
<evidence type="ECO:0000256" key="3">
    <source>
        <dbReference type="ARBA" id="ARBA00022679"/>
    </source>
</evidence>
<dbReference type="OrthoDB" id="4062651at2759"/>
<feature type="compositionally biased region" description="Basic and acidic residues" evidence="9">
    <location>
        <begin position="511"/>
        <end position="522"/>
    </location>
</feature>
<dbReference type="InterPro" id="IPR011009">
    <property type="entry name" value="Kinase-like_dom_sf"/>
</dbReference>
<dbReference type="FunFam" id="1.10.510.10:FF:000046">
    <property type="entry name" value="probable serine/threonine-protein kinase WNK9"/>
    <property type="match status" value="1"/>
</dbReference>
<evidence type="ECO:0000256" key="2">
    <source>
        <dbReference type="ARBA" id="ARBA00022527"/>
    </source>
</evidence>
<evidence type="ECO:0000313" key="12">
    <source>
        <dbReference type="RefSeq" id="XP_021835382.1"/>
    </source>
</evidence>
<reference evidence="12" key="2">
    <citation type="submission" date="2025-08" db="UniProtKB">
        <authorList>
            <consortium name="RefSeq"/>
        </authorList>
    </citation>
    <scope>IDENTIFICATION</scope>
    <source>
        <tissue evidence="12">Leaf</tissue>
    </source>
</reference>
<feature type="compositionally biased region" description="Basic and acidic residues" evidence="9">
    <location>
        <begin position="425"/>
        <end position="445"/>
    </location>
</feature>
<evidence type="ECO:0000256" key="4">
    <source>
        <dbReference type="ARBA" id="ARBA00022741"/>
    </source>
</evidence>